<sequence>MTLTLLLCDDHRLFREGLAGLLQQEAGWEVIAQAGDGAEAIRLAGELEPDLAVLDVAMPGLGGIEAAEAIRVRSPRTRIVAVSMYGDFHYRKRMLAAGAAAYVLKNEAGADLIAAIHAVLRGETFISPSLVSPNQGRDALRSERCPDLDQAALTGRECEVLGLLVRGRRTKEIAAELGISAKTVETYRVRLMAKLGIDNLAGLVKFGIRVGIAPLE</sequence>
<dbReference type="AlphaFoldDB" id="A0A1H2QX01"/>
<dbReference type="SUPFAM" id="SSF52172">
    <property type="entry name" value="CheY-like"/>
    <property type="match status" value="1"/>
</dbReference>
<keyword evidence="4" id="KW-0804">Transcription</keyword>
<organism evidence="8 9">
    <name type="scientific">Thiocapsa roseopersicina</name>
    <dbReference type="NCBI Taxonomy" id="1058"/>
    <lineage>
        <taxon>Bacteria</taxon>
        <taxon>Pseudomonadati</taxon>
        <taxon>Pseudomonadota</taxon>
        <taxon>Gammaproteobacteria</taxon>
        <taxon>Chromatiales</taxon>
        <taxon>Chromatiaceae</taxon>
        <taxon>Thiocapsa</taxon>
    </lineage>
</organism>
<dbReference type="PROSITE" id="PS50110">
    <property type="entry name" value="RESPONSE_REGULATORY"/>
    <property type="match status" value="1"/>
</dbReference>
<feature type="domain" description="Response regulatory" evidence="7">
    <location>
        <begin position="4"/>
        <end position="120"/>
    </location>
</feature>
<proteinExistence type="predicted"/>
<dbReference type="InterPro" id="IPR001789">
    <property type="entry name" value="Sig_transdc_resp-reg_receiver"/>
</dbReference>
<keyword evidence="3" id="KW-0238">DNA-binding</keyword>
<dbReference type="SUPFAM" id="SSF46894">
    <property type="entry name" value="C-terminal effector domain of the bipartite response regulators"/>
    <property type="match status" value="1"/>
</dbReference>
<dbReference type="PROSITE" id="PS50043">
    <property type="entry name" value="HTH_LUXR_2"/>
    <property type="match status" value="1"/>
</dbReference>
<keyword evidence="1 5" id="KW-0597">Phosphoprotein</keyword>
<dbReference type="EMBL" id="FNNZ01000001">
    <property type="protein sequence ID" value="SDW11651.1"/>
    <property type="molecule type" value="Genomic_DNA"/>
</dbReference>
<dbReference type="Proteomes" id="UP000198816">
    <property type="component" value="Unassembled WGS sequence"/>
</dbReference>
<accession>A0A1H2QX01</accession>
<evidence type="ECO:0000259" key="7">
    <source>
        <dbReference type="PROSITE" id="PS50110"/>
    </source>
</evidence>
<dbReference type="InterPro" id="IPR016032">
    <property type="entry name" value="Sig_transdc_resp-reg_C-effctor"/>
</dbReference>
<evidence type="ECO:0000313" key="8">
    <source>
        <dbReference type="EMBL" id="SDW11651.1"/>
    </source>
</evidence>
<dbReference type="RefSeq" id="WP_093027650.1">
    <property type="nucleotide sequence ID" value="NZ_FNNZ01000001.1"/>
</dbReference>
<dbReference type="PRINTS" id="PR00038">
    <property type="entry name" value="HTHLUXR"/>
</dbReference>
<gene>
    <name evidence="8" type="ORF">SAMN05421783_101454</name>
</gene>
<feature type="domain" description="HTH luxR-type" evidence="6">
    <location>
        <begin position="146"/>
        <end position="211"/>
    </location>
</feature>
<dbReference type="SMART" id="SM00421">
    <property type="entry name" value="HTH_LUXR"/>
    <property type="match status" value="1"/>
</dbReference>
<dbReference type="PANTHER" id="PTHR43214:SF41">
    <property type="entry name" value="NITRATE_NITRITE RESPONSE REGULATOR PROTEIN NARP"/>
    <property type="match status" value="1"/>
</dbReference>
<dbReference type="GO" id="GO:0006355">
    <property type="term" value="P:regulation of DNA-templated transcription"/>
    <property type="evidence" value="ECO:0007669"/>
    <property type="project" value="InterPro"/>
</dbReference>
<dbReference type="STRING" id="1058.SAMN05421783_101454"/>
<keyword evidence="2" id="KW-0805">Transcription regulation</keyword>
<evidence type="ECO:0000259" key="6">
    <source>
        <dbReference type="PROSITE" id="PS50043"/>
    </source>
</evidence>
<evidence type="ECO:0000256" key="1">
    <source>
        <dbReference type="ARBA" id="ARBA00022553"/>
    </source>
</evidence>
<dbReference type="SMART" id="SM00448">
    <property type="entry name" value="REC"/>
    <property type="match status" value="1"/>
</dbReference>
<protein>
    <submittedName>
        <fullName evidence="8">Two component transcriptional regulator, LuxR family</fullName>
    </submittedName>
</protein>
<evidence type="ECO:0000313" key="9">
    <source>
        <dbReference type="Proteomes" id="UP000198816"/>
    </source>
</evidence>
<dbReference type="PANTHER" id="PTHR43214">
    <property type="entry name" value="TWO-COMPONENT RESPONSE REGULATOR"/>
    <property type="match status" value="1"/>
</dbReference>
<dbReference type="GO" id="GO:0003677">
    <property type="term" value="F:DNA binding"/>
    <property type="evidence" value="ECO:0007669"/>
    <property type="project" value="UniProtKB-KW"/>
</dbReference>
<dbReference type="CDD" id="cd06170">
    <property type="entry name" value="LuxR_C_like"/>
    <property type="match status" value="1"/>
</dbReference>
<dbReference type="PROSITE" id="PS00622">
    <property type="entry name" value="HTH_LUXR_1"/>
    <property type="match status" value="1"/>
</dbReference>
<dbReference type="GO" id="GO:0000160">
    <property type="term" value="P:phosphorelay signal transduction system"/>
    <property type="evidence" value="ECO:0007669"/>
    <property type="project" value="InterPro"/>
</dbReference>
<dbReference type="InterPro" id="IPR011006">
    <property type="entry name" value="CheY-like_superfamily"/>
</dbReference>
<dbReference type="InterPro" id="IPR039420">
    <property type="entry name" value="WalR-like"/>
</dbReference>
<dbReference type="CDD" id="cd17535">
    <property type="entry name" value="REC_NarL-like"/>
    <property type="match status" value="1"/>
</dbReference>
<dbReference type="Pfam" id="PF00196">
    <property type="entry name" value="GerE"/>
    <property type="match status" value="1"/>
</dbReference>
<dbReference type="OrthoDB" id="9796655at2"/>
<dbReference type="InterPro" id="IPR058245">
    <property type="entry name" value="NreC/VraR/RcsB-like_REC"/>
</dbReference>
<dbReference type="Gene3D" id="3.40.50.2300">
    <property type="match status" value="1"/>
</dbReference>
<feature type="modified residue" description="4-aspartylphosphate" evidence="5">
    <location>
        <position position="55"/>
    </location>
</feature>
<evidence type="ECO:0000256" key="4">
    <source>
        <dbReference type="ARBA" id="ARBA00023163"/>
    </source>
</evidence>
<evidence type="ECO:0000256" key="2">
    <source>
        <dbReference type="ARBA" id="ARBA00023015"/>
    </source>
</evidence>
<dbReference type="InterPro" id="IPR000792">
    <property type="entry name" value="Tscrpt_reg_LuxR_C"/>
</dbReference>
<evidence type="ECO:0000256" key="5">
    <source>
        <dbReference type="PROSITE-ProRule" id="PRU00169"/>
    </source>
</evidence>
<dbReference type="Pfam" id="PF00072">
    <property type="entry name" value="Response_reg"/>
    <property type="match status" value="1"/>
</dbReference>
<evidence type="ECO:0000256" key="3">
    <source>
        <dbReference type="ARBA" id="ARBA00023125"/>
    </source>
</evidence>
<keyword evidence="9" id="KW-1185">Reference proteome</keyword>
<name>A0A1H2QX01_THIRO</name>
<reference evidence="9" key="1">
    <citation type="submission" date="2016-10" db="EMBL/GenBank/DDBJ databases">
        <authorList>
            <person name="Varghese N."/>
            <person name="Submissions S."/>
        </authorList>
    </citation>
    <scope>NUCLEOTIDE SEQUENCE [LARGE SCALE GENOMIC DNA]</scope>
    <source>
        <strain evidence="9">DSM 217</strain>
    </source>
</reference>